<evidence type="ECO:0000256" key="9">
    <source>
        <dbReference type="ARBA" id="ARBA00023224"/>
    </source>
</evidence>
<dbReference type="FunFam" id="1.20.1070.10:FF:000319">
    <property type="entry name" value="Drm corazonin receptor"/>
    <property type="match status" value="1"/>
</dbReference>
<protein>
    <submittedName>
        <fullName evidence="13">Uncharacterized protein, isoform A</fullName>
    </submittedName>
    <submittedName>
        <fullName evidence="14">Uncharacterized protein, isoform B</fullName>
    </submittedName>
</protein>
<dbReference type="InterPro" id="IPR017452">
    <property type="entry name" value="GPCR_Rhodpsn_7TM"/>
</dbReference>
<dbReference type="PANTHER" id="PTHR24230:SF163">
    <property type="entry name" value="CORAZONIN RECEPTOR, ISOFORM B"/>
    <property type="match status" value="1"/>
</dbReference>
<dbReference type="FunCoup" id="B4L067">
    <property type="interactions" value="76"/>
</dbReference>
<dbReference type="GO" id="GO:0071361">
    <property type="term" value="P:cellular response to ethanol"/>
    <property type="evidence" value="ECO:0007669"/>
    <property type="project" value="EnsemblMetazoa"/>
</dbReference>
<dbReference type="PROSITE" id="PS00237">
    <property type="entry name" value="G_PROTEIN_RECEP_F1_1"/>
    <property type="match status" value="1"/>
</dbReference>
<dbReference type="OMA" id="TFRQQSY"/>
<reference evidence="13 15" key="1">
    <citation type="journal article" date="2007" name="Nature">
        <title>Evolution of genes and genomes on the Drosophila phylogeny.</title>
        <authorList>
            <consortium name="Drosophila 12 Genomes Consortium"/>
            <person name="Clark A.G."/>
            <person name="Eisen M.B."/>
            <person name="Smith D.R."/>
            <person name="Bergman C.M."/>
            <person name="Oliver B."/>
            <person name="Markow T.A."/>
            <person name="Kaufman T.C."/>
            <person name="Kellis M."/>
            <person name="Gelbart W."/>
            <person name="Iyer V.N."/>
            <person name="Pollard D.A."/>
            <person name="Sackton T.B."/>
            <person name="Larracuente A.M."/>
            <person name="Singh N.D."/>
            <person name="Abad J.P."/>
            <person name="Abt D.N."/>
            <person name="Adryan B."/>
            <person name="Aguade M."/>
            <person name="Akashi H."/>
            <person name="Anderson W.W."/>
            <person name="Aquadro C.F."/>
            <person name="Ardell D.H."/>
            <person name="Arguello R."/>
            <person name="Artieri C.G."/>
            <person name="Barbash D.A."/>
            <person name="Barker D."/>
            <person name="Barsanti P."/>
            <person name="Batterham P."/>
            <person name="Batzoglou S."/>
            <person name="Begun D."/>
            <person name="Bhutkar A."/>
            <person name="Blanco E."/>
            <person name="Bosak S.A."/>
            <person name="Bradley R.K."/>
            <person name="Brand A.D."/>
            <person name="Brent M.R."/>
            <person name="Brooks A.N."/>
            <person name="Brown R.H."/>
            <person name="Butlin R.K."/>
            <person name="Caggese C."/>
            <person name="Calvi B.R."/>
            <person name="Bernardo de Carvalho A."/>
            <person name="Caspi A."/>
            <person name="Castrezana S."/>
            <person name="Celniker S.E."/>
            <person name="Chang J.L."/>
            <person name="Chapple C."/>
            <person name="Chatterji S."/>
            <person name="Chinwalla A."/>
            <person name="Civetta A."/>
            <person name="Clifton S.W."/>
            <person name="Comeron J.M."/>
            <person name="Costello J.C."/>
            <person name="Coyne J.A."/>
            <person name="Daub J."/>
            <person name="David R.G."/>
            <person name="Delcher A.L."/>
            <person name="Delehaunty K."/>
            <person name="Do C.B."/>
            <person name="Ebling H."/>
            <person name="Edwards K."/>
            <person name="Eickbush T."/>
            <person name="Evans J.D."/>
            <person name="Filipski A."/>
            <person name="Findeiss S."/>
            <person name="Freyhult E."/>
            <person name="Fulton L."/>
            <person name="Fulton R."/>
            <person name="Garcia A.C."/>
            <person name="Gardiner A."/>
            <person name="Garfield D.A."/>
            <person name="Garvin B.E."/>
            <person name="Gibson G."/>
            <person name="Gilbert D."/>
            <person name="Gnerre S."/>
            <person name="Godfrey J."/>
            <person name="Good R."/>
            <person name="Gotea V."/>
            <person name="Gravely B."/>
            <person name="Greenberg A.J."/>
            <person name="Griffiths-Jones S."/>
            <person name="Gross S."/>
            <person name="Guigo R."/>
            <person name="Gustafson E.A."/>
            <person name="Haerty W."/>
            <person name="Hahn M.W."/>
            <person name="Halligan D.L."/>
            <person name="Halpern A.L."/>
            <person name="Halter G.M."/>
            <person name="Han M.V."/>
            <person name="Heger A."/>
            <person name="Hillier L."/>
            <person name="Hinrichs A.S."/>
            <person name="Holmes I."/>
            <person name="Hoskins R.A."/>
            <person name="Hubisz M.J."/>
            <person name="Hultmark D."/>
            <person name="Huntley M.A."/>
            <person name="Jaffe D.B."/>
            <person name="Jagadeeshan S."/>
            <person name="Jeck W.R."/>
            <person name="Johnson J."/>
            <person name="Jones C.D."/>
            <person name="Jordan W.C."/>
            <person name="Karpen G.H."/>
            <person name="Kataoka E."/>
            <person name="Keightley P.D."/>
            <person name="Kheradpour P."/>
            <person name="Kirkness E.F."/>
            <person name="Koerich L.B."/>
            <person name="Kristiansen K."/>
            <person name="Kudrna D."/>
            <person name="Kulathinal R.J."/>
            <person name="Kumar S."/>
            <person name="Kwok R."/>
            <person name="Lander E."/>
            <person name="Langley C.H."/>
            <person name="Lapoint R."/>
            <person name="Lazzaro B.P."/>
            <person name="Lee S.J."/>
            <person name="Levesque L."/>
            <person name="Li R."/>
            <person name="Lin C.F."/>
            <person name="Lin M.F."/>
            <person name="Lindblad-Toh K."/>
            <person name="Llopart A."/>
            <person name="Long M."/>
            <person name="Low L."/>
            <person name="Lozovsky E."/>
            <person name="Lu J."/>
            <person name="Luo M."/>
            <person name="Machado C.A."/>
            <person name="Makalowski W."/>
            <person name="Marzo M."/>
            <person name="Matsuda M."/>
            <person name="Matzkin L."/>
            <person name="McAllister B."/>
            <person name="McBride C.S."/>
            <person name="McKernan B."/>
            <person name="McKernan K."/>
            <person name="Mendez-Lago M."/>
            <person name="Minx P."/>
            <person name="Mollenhauer M.U."/>
            <person name="Montooth K."/>
            <person name="Mount S.M."/>
            <person name="Mu X."/>
            <person name="Myers E."/>
            <person name="Negre B."/>
            <person name="Newfeld S."/>
            <person name="Nielsen R."/>
            <person name="Noor M.A."/>
            <person name="O'Grady P."/>
            <person name="Pachter L."/>
            <person name="Papaceit M."/>
            <person name="Parisi M.J."/>
            <person name="Parisi M."/>
            <person name="Parts L."/>
            <person name="Pedersen J.S."/>
            <person name="Pesole G."/>
            <person name="Phillippy A.M."/>
            <person name="Ponting C.P."/>
            <person name="Pop M."/>
            <person name="Porcelli D."/>
            <person name="Powell J.R."/>
            <person name="Prohaska S."/>
            <person name="Pruitt K."/>
            <person name="Puig M."/>
            <person name="Quesneville H."/>
            <person name="Ram K.R."/>
            <person name="Rand D."/>
            <person name="Rasmussen M.D."/>
            <person name="Reed L.K."/>
            <person name="Reenan R."/>
            <person name="Reily A."/>
            <person name="Remington K.A."/>
            <person name="Rieger T.T."/>
            <person name="Ritchie M.G."/>
            <person name="Robin C."/>
            <person name="Rogers Y.H."/>
            <person name="Rohde C."/>
            <person name="Rozas J."/>
            <person name="Rubenfield M.J."/>
            <person name="Ruiz A."/>
            <person name="Russo S."/>
            <person name="Salzberg S.L."/>
            <person name="Sanchez-Gracia A."/>
            <person name="Saranga D.J."/>
            <person name="Sato H."/>
            <person name="Schaeffer S.W."/>
            <person name="Schatz M.C."/>
            <person name="Schlenke T."/>
            <person name="Schwartz R."/>
            <person name="Segarra C."/>
            <person name="Singh R.S."/>
            <person name="Sirot L."/>
            <person name="Sirota M."/>
            <person name="Sisneros N.B."/>
            <person name="Smith C.D."/>
            <person name="Smith T.F."/>
            <person name="Spieth J."/>
            <person name="Stage D.E."/>
            <person name="Stark A."/>
            <person name="Stephan W."/>
            <person name="Strausberg R.L."/>
            <person name="Strempel S."/>
            <person name="Sturgill D."/>
            <person name="Sutton G."/>
            <person name="Sutton G.G."/>
            <person name="Tao W."/>
            <person name="Teichmann S."/>
            <person name="Tobari Y.N."/>
            <person name="Tomimura Y."/>
            <person name="Tsolas J.M."/>
            <person name="Valente V.L."/>
            <person name="Venter E."/>
            <person name="Venter J.C."/>
            <person name="Vicario S."/>
            <person name="Vieira F.G."/>
            <person name="Vilella A.J."/>
            <person name="Villasante A."/>
            <person name="Walenz B."/>
            <person name="Wang J."/>
            <person name="Wasserman M."/>
            <person name="Watts T."/>
            <person name="Wilson D."/>
            <person name="Wilson R.K."/>
            <person name="Wing R.A."/>
            <person name="Wolfner M.F."/>
            <person name="Wong A."/>
            <person name="Wong G.K."/>
            <person name="Wu C.I."/>
            <person name="Wu G."/>
            <person name="Yamamoto D."/>
            <person name="Yang H.P."/>
            <person name="Yang S.P."/>
            <person name="Yorke J.A."/>
            <person name="Yoshida K."/>
            <person name="Zdobnov E."/>
            <person name="Zhang P."/>
            <person name="Zhang Y."/>
            <person name="Zimin A.V."/>
            <person name="Baldwin J."/>
            <person name="Abdouelleil A."/>
            <person name="Abdulkadir J."/>
            <person name="Abebe A."/>
            <person name="Abera B."/>
            <person name="Abreu J."/>
            <person name="Acer S.C."/>
            <person name="Aftuck L."/>
            <person name="Alexander A."/>
            <person name="An P."/>
            <person name="Anderson E."/>
            <person name="Anderson S."/>
            <person name="Arachi H."/>
            <person name="Azer M."/>
            <person name="Bachantsang P."/>
            <person name="Barry A."/>
            <person name="Bayul T."/>
            <person name="Berlin A."/>
            <person name="Bessette D."/>
            <person name="Bloom T."/>
            <person name="Blye J."/>
            <person name="Boguslavskiy L."/>
            <person name="Bonnet C."/>
            <person name="Boukhgalter B."/>
            <person name="Bourzgui I."/>
            <person name="Brown A."/>
            <person name="Cahill P."/>
            <person name="Channer S."/>
            <person name="Cheshatsang Y."/>
            <person name="Chuda L."/>
            <person name="Citroen M."/>
            <person name="Collymore A."/>
            <person name="Cooke P."/>
            <person name="Costello M."/>
            <person name="D'Aco K."/>
            <person name="Daza R."/>
            <person name="De Haan G."/>
            <person name="DeGray S."/>
            <person name="DeMaso C."/>
            <person name="Dhargay N."/>
            <person name="Dooley K."/>
            <person name="Dooley E."/>
            <person name="Doricent M."/>
            <person name="Dorje P."/>
            <person name="Dorjee K."/>
            <person name="Dupes A."/>
            <person name="Elong R."/>
            <person name="Falk J."/>
            <person name="Farina A."/>
            <person name="Faro S."/>
            <person name="Ferguson D."/>
            <person name="Fisher S."/>
            <person name="Foley C.D."/>
            <person name="Franke A."/>
            <person name="Friedrich D."/>
            <person name="Gadbois L."/>
            <person name="Gearin G."/>
            <person name="Gearin C.R."/>
            <person name="Giannoukos G."/>
            <person name="Goode T."/>
            <person name="Graham J."/>
            <person name="Grandbois E."/>
            <person name="Grewal S."/>
            <person name="Gyaltsen K."/>
            <person name="Hafez N."/>
            <person name="Hagos B."/>
            <person name="Hall J."/>
            <person name="Henson C."/>
            <person name="Hollinger A."/>
            <person name="Honan T."/>
            <person name="Huard M.D."/>
            <person name="Hughes L."/>
            <person name="Hurhula B."/>
            <person name="Husby M.E."/>
            <person name="Kamat A."/>
            <person name="Kanga B."/>
            <person name="Kashin S."/>
            <person name="Khazanovich D."/>
            <person name="Kisner P."/>
            <person name="Lance K."/>
            <person name="Lara M."/>
            <person name="Lee W."/>
            <person name="Lennon N."/>
            <person name="Letendre F."/>
            <person name="LeVine R."/>
            <person name="Lipovsky A."/>
            <person name="Liu X."/>
            <person name="Liu J."/>
            <person name="Liu S."/>
            <person name="Lokyitsang T."/>
            <person name="Lokyitsang Y."/>
            <person name="Lubonja R."/>
            <person name="Lui A."/>
            <person name="MacDonald P."/>
            <person name="Magnisalis V."/>
            <person name="Maru K."/>
            <person name="Matthews C."/>
            <person name="McCusker W."/>
            <person name="McDonough S."/>
            <person name="Mehta T."/>
            <person name="Meldrim J."/>
            <person name="Meneus L."/>
            <person name="Mihai O."/>
            <person name="Mihalev A."/>
            <person name="Mihova T."/>
            <person name="Mittelman R."/>
            <person name="Mlenga V."/>
            <person name="Montmayeur A."/>
            <person name="Mulrain L."/>
            <person name="Navidi A."/>
            <person name="Naylor J."/>
            <person name="Negash T."/>
            <person name="Nguyen T."/>
            <person name="Nguyen N."/>
            <person name="Nicol R."/>
            <person name="Norbu C."/>
            <person name="Norbu N."/>
            <person name="Novod N."/>
            <person name="O'Neill B."/>
            <person name="Osman S."/>
            <person name="Markiewicz E."/>
            <person name="Oyono O.L."/>
            <person name="Patti C."/>
            <person name="Phunkhang P."/>
            <person name="Pierre F."/>
            <person name="Priest M."/>
            <person name="Raghuraman S."/>
            <person name="Rege F."/>
            <person name="Reyes R."/>
            <person name="Rise C."/>
            <person name="Rogov P."/>
            <person name="Ross K."/>
            <person name="Ryan E."/>
            <person name="Settipalli S."/>
            <person name="Shea T."/>
            <person name="Sherpa N."/>
            <person name="Shi L."/>
            <person name="Shih D."/>
            <person name="Sparrow T."/>
            <person name="Spaulding J."/>
            <person name="Stalker J."/>
            <person name="Stange-Thomann N."/>
            <person name="Stavropoulos S."/>
            <person name="Stone C."/>
            <person name="Strader C."/>
            <person name="Tesfaye S."/>
            <person name="Thomson T."/>
            <person name="Thoulutsang Y."/>
            <person name="Thoulutsang D."/>
            <person name="Topham K."/>
            <person name="Topping I."/>
            <person name="Tsamla T."/>
            <person name="Vassiliev H."/>
            <person name="Vo A."/>
            <person name="Wangchuk T."/>
            <person name="Wangdi T."/>
            <person name="Weiand M."/>
            <person name="Wilkinson J."/>
            <person name="Wilson A."/>
            <person name="Yadav S."/>
            <person name="Young G."/>
            <person name="Yu Q."/>
            <person name="Zembek L."/>
            <person name="Zhong D."/>
            <person name="Zimmer A."/>
            <person name="Zwirko Z."/>
            <person name="Jaffe D.B."/>
            <person name="Alvarez P."/>
            <person name="Brockman W."/>
            <person name="Butler J."/>
            <person name="Chin C."/>
            <person name="Gnerre S."/>
            <person name="Grabherr M."/>
            <person name="Kleber M."/>
            <person name="Mauceli E."/>
            <person name="MacCallum I."/>
        </authorList>
    </citation>
    <scope>NUCLEOTIDE SEQUENCE [LARGE SCALE GENOMIC DNA]</scope>
    <source>
        <strain evidence="13">TSC#15081-1352.22</strain>
        <strain evidence="15">Tucson 15081-1352.22</strain>
    </source>
</reference>
<reference evidence="13" key="3">
    <citation type="submission" date="2015-11" db="EMBL/GenBank/DDBJ databases">
        <authorList>
            <consortium name="FlyBase"/>
        </authorList>
    </citation>
    <scope>NUCLEOTIDE SEQUENCE</scope>
    <source>
        <strain evidence="13">TSC#15081-1352.22</strain>
    </source>
</reference>
<dbReference type="GO" id="GO:0048149">
    <property type="term" value="P:behavioral response to ethanol"/>
    <property type="evidence" value="ECO:0007669"/>
    <property type="project" value="EnsemblMetazoa"/>
</dbReference>
<evidence type="ECO:0000313" key="14">
    <source>
        <dbReference type="EMBL" id="KRG05898.1"/>
    </source>
</evidence>
<dbReference type="GO" id="GO:0005886">
    <property type="term" value="C:plasma membrane"/>
    <property type="evidence" value="ECO:0007669"/>
    <property type="project" value="UniProtKB-SubCell"/>
</dbReference>
<feature type="transmembrane region" description="Helical" evidence="11">
    <location>
        <begin position="144"/>
        <end position="166"/>
    </location>
</feature>
<evidence type="ECO:0000256" key="2">
    <source>
        <dbReference type="ARBA" id="ARBA00010663"/>
    </source>
</evidence>
<dbReference type="HOGENOM" id="CLU_453630_0_0_1"/>
<feature type="transmembrane region" description="Helical" evidence="11">
    <location>
        <begin position="187"/>
        <end position="209"/>
    </location>
</feature>
<keyword evidence="7 11" id="KW-0472">Membrane</keyword>
<dbReference type="KEGG" id="dmo:Dmoj_GI12336"/>
<evidence type="ECO:0000313" key="15">
    <source>
        <dbReference type="Proteomes" id="UP000009192"/>
    </source>
</evidence>
<feature type="domain" description="G-protein coupled receptors family 1 profile" evidence="12">
    <location>
        <begin position="157"/>
        <end position="435"/>
    </location>
</feature>
<dbReference type="PANTHER" id="PTHR24230">
    <property type="entry name" value="G-PROTEIN COUPLED RECEPTOR"/>
    <property type="match status" value="1"/>
</dbReference>
<dbReference type="Gene3D" id="1.20.1070.10">
    <property type="entry name" value="Rhodopsin 7-helix transmembrane proteins"/>
    <property type="match status" value="1"/>
</dbReference>
<evidence type="ECO:0000256" key="8">
    <source>
        <dbReference type="ARBA" id="ARBA00023170"/>
    </source>
</evidence>
<dbReference type="eggNOG" id="KOG3656">
    <property type="taxonomic scope" value="Eukaryota"/>
</dbReference>
<evidence type="ECO:0000256" key="7">
    <source>
        <dbReference type="ARBA" id="ARBA00023136"/>
    </source>
</evidence>
<organism evidence="13 15">
    <name type="scientific">Drosophila mojavensis</name>
    <name type="common">Fruit fly</name>
    <dbReference type="NCBI Taxonomy" id="7230"/>
    <lineage>
        <taxon>Eukaryota</taxon>
        <taxon>Metazoa</taxon>
        <taxon>Ecdysozoa</taxon>
        <taxon>Arthropoda</taxon>
        <taxon>Hexapoda</taxon>
        <taxon>Insecta</taxon>
        <taxon>Pterygota</taxon>
        <taxon>Neoptera</taxon>
        <taxon>Endopterygota</taxon>
        <taxon>Diptera</taxon>
        <taxon>Brachycera</taxon>
        <taxon>Muscomorpha</taxon>
        <taxon>Ephydroidea</taxon>
        <taxon>Drosophilidae</taxon>
        <taxon>Drosophila</taxon>
    </lineage>
</organism>
<keyword evidence="6 10" id="KW-0297">G-protein coupled receptor</keyword>
<dbReference type="CDD" id="cd15384">
    <property type="entry name" value="7tmA_GnRHR_invertebrate"/>
    <property type="match status" value="1"/>
</dbReference>
<feature type="transmembrane region" description="Helical" evidence="11">
    <location>
        <begin position="313"/>
        <end position="336"/>
    </location>
</feature>
<evidence type="ECO:0000256" key="5">
    <source>
        <dbReference type="ARBA" id="ARBA00022989"/>
    </source>
</evidence>
<keyword evidence="3" id="KW-1003">Cell membrane</keyword>
<dbReference type="EMBL" id="CH933809">
    <property type="protein sequence ID" value="KRG05898.1"/>
    <property type="molecule type" value="Genomic_DNA"/>
</dbReference>
<evidence type="ECO:0000256" key="11">
    <source>
        <dbReference type="SAM" id="Phobius"/>
    </source>
</evidence>
<name>B4L067_DROMO</name>
<keyword evidence="15" id="KW-1185">Reference proteome</keyword>
<dbReference type="GO" id="GO:0006117">
    <property type="term" value="P:acetaldehyde metabolic process"/>
    <property type="evidence" value="ECO:0007669"/>
    <property type="project" value="EnsemblMetazoa"/>
</dbReference>
<evidence type="ECO:0000256" key="6">
    <source>
        <dbReference type="ARBA" id="ARBA00023040"/>
    </source>
</evidence>
<comment type="similarity">
    <text evidence="2 10">Belongs to the G-protein coupled receptor 1 family.</text>
</comment>
<feature type="transmembrane region" description="Helical" evidence="11">
    <location>
        <begin position="379"/>
        <end position="407"/>
    </location>
</feature>
<comment type="subcellular location">
    <subcellularLocation>
        <location evidence="1">Cell membrane</location>
        <topology evidence="1">Multi-pass membrane protein</topology>
    </subcellularLocation>
</comment>
<dbReference type="SMR" id="B4L067"/>
<dbReference type="GO" id="GO:0035237">
    <property type="term" value="F:corazonin receptor activity"/>
    <property type="evidence" value="ECO:0007669"/>
    <property type="project" value="EnsemblMetazoa"/>
</dbReference>
<gene>
    <name evidence="13" type="primary">Dmoj\GI12336</name>
    <name evidence="13" type="ORF">Dmoj_GI12336</name>
</gene>
<evidence type="ECO:0000256" key="1">
    <source>
        <dbReference type="ARBA" id="ARBA00004651"/>
    </source>
</evidence>
<evidence type="ECO:0000256" key="10">
    <source>
        <dbReference type="RuleBase" id="RU000688"/>
    </source>
</evidence>
<dbReference type="Pfam" id="PF00001">
    <property type="entry name" value="7tm_1"/>
    <property type="match status" value="1"/>
</dbReference>
<evidence type="ECO:0000256" key="3">
    <source>
        <dbReference type="ARBA" id="ARBA00022475"/>
    </source>
</evidence>
<feature type="transmembrane region" description="Helical" evidence="11">
    <location>
        <begin position="419"/>
        <end position="438"/>
    </location>
</feature>
<evidence type="ECO:0000259" key="12">
    <source>
        <dbReference type="PROSITE" id="PS50262"/>
    </source>
</evidence>
<dbReference type="AlphaFoldDB" id="B4L067"/>
<keyword evidence="5 11" id="KW-1133">Transmembrane helix</keyword>
<dbReference type="InParanoid" id="B4L067"/>
<evidence type="ECO:0000256" key="4">
    <source>
        <dbReference type="ARBA" id="ARBA00022692"/>
    </source>
</evidence>
<dbReference type="PRINTS" id="PR00237">
    <property type="entry name" value="GPCRRHODOPSN"/>
</dbReference>
<keyword evidence="4 10" id="KW-0812">Transmembrane</keyword>
<feature type="transmembrane region" description="Helical" evidence="11">
    <location>
        <begin position="229"/>
        <end position="248"/>
    </location>
</feature>
<feature type="transmembrane region" description="Helical" evidence="11">
    <location>
        <begin position="269"/>
        <end position="287"/>
    </location>
</feature>
<proteinExistence type="inferred from homology"/>
<accession>B4L067</accession>
<dbReference type="InterPro" id="IPR000276">
    <property type="entry name" value="GPCR_Rhodpsn"/>
</dbReference>
<dbReference type="EMBL" id="CH933809">
    <property type="protein sequence ID" value="EDW18013.1"/>
    <property type="molecule type" value="Genomic_DNA"/>
</dbReference>
<dbReference type="PROSITE" id="PS50262">
    <property type="entry name" value="G_PROTEIN_RECEP_F1_2"/>
    <property type="match status" value="1"/>
</dbReference>
<keyword evidence="8 10" id="KW-0675">Receptor</keyword>
<keyword evidence="9 10" id="KW-0807">Transducer</keyword>
<reference evidence="13" key="2">
    <citation type="journal article" date="2008" name="Bioinformatics">
        <title>Assembly reconciliation.</title>
        <authorList>
            <person name="Zimin A.V."/>
            <person name="Smith D.R."/>
            <person name="Sutton G."/>
            <person name="Yorke J.A."/>
        </authorList>
    </citation>
    <scope>NUCLEOTIDE SEQUENCE</scope>
    <source>
        <strain evidence="13">TSC#15081-1352.22</strain>
    </source>
</reference>
<dbReference type="Proteomes" id="UP000009192">
    <property type="component" value="Unassembled WGS sequence"/>
</dbReference>
<dbReference type="OrthoDB" id="6022667at2759"/>
<evidence type="ECO:0000313" key="13">
    <source>
        <dbReference type="EMBL" id="EDW18013.1"/>
    </source>
</evidence>
<dbReference type="SUPFAM" id="SSF81321">
    <property type="entry name" value="Family A G protein-coupled receptor-like"/>
    <property type="match status" value="1"/>
</dbReference>
<sequence length="608" mass="66988">MDFEDTPRLRLPVSNSSAVAGAPDLLDSAAFNETDSNWATAANFTRLFVAAATEVAPSIANYTLNILDAGLALATEATATTAAAAADTNGNSETSYAIMTHSRLNSSTLGHTNSLHELSPLAEQVPEHVMDHAPQLSRSGMLKVYVLAVMALFSMLGNLLTIWNIYKTRITRRNSRHTWSAIYSLMFHLSIADVLVTGFCLIGEAAWSYTVQWLANELTCKLVKLFQMFSLYLSTYVLVLIGVDRWIAVKYPMKSLNMAKRCHRLLGGTYILSLVLSLPQFFIFHVARGPFVEEFYQCVTHGFYTADWQEQMYATFTLVFTFLLPLCILFGTYMSTFRTISSSEKMFQGSKLANYSTTKQLPTQTNRQRLIHKAKMKSLRISVVIIIAFLICWTPYYVMMIIFLFWNPDKKLGDELQDAIFFFGMSNSLVNPLIYGAFHLCPGKGNKSGTGGGNNNAYSLNRGDSQRTPSMLTAVTQVDAGGSGRHLRTFRQQSYYRSSSNGTTGGPFKEQVGLLQVGSSSGCAATPQMMRKSSTVRSPHPNHSSAIAGRHSGCLREQEQLLLQSTPSTLVLNYDSQRGGVGVGVANGHKLLTGVSHLADNNERVSSV</sequence>